<evidence type="ECO:0000256" key="1">
    <source>
        <dbReference type="SAM" id="Phobius"/>
    </source>
</evidence>
<organism evidence="2 3">
    <name type="scientific">Phytophthora citrophthora</name>
    <dbReference type="NCBI Taxonomy" id="4793"/>
    <lineage>
        <taxon>Eukaryota</taxon>
        <taxon>Sar</taxon>
        <taxon>Stramenopiles</taxon>
        <taxon>Oomycota</taxon>
        <taxon>Peronosporomycetes</taxon>
        <taxon>Peronosporales</taxon>
        <taxon>Peronosporaceae</taxon>
        <taxon>Phytophthora</taxon>
    </lineage>
</organism>
<name>A0AAD9LHM3_9STRA</name>
<evidence type="ECO:0000313" key="2">
    <source>
        <dbReference type="EMBL" id="KAK1936606.1"/>
    </source>
</evidence>
<keyword evidence="3" id="KW-1185">Reference proteome</keyword>
<reference evidence="2" key="1">
    <citation type="submission" date="2023-08" db="EMBL/GenBank/DDBJ databases">
        <title>Reference Genome Resource for the Citrus Pathogen Phytophthora citrophthora.</title>
        <authorList>
            <person name="Moller H."/>
            <person name="Coetzee B."/>
            <person name="Rose L.J."/>
            <person name="Van Niekerk J.M."/>
        </authorList>
    </citation>
    <scope>NUCLEOTIDE SEQUENCE</scope>
    <source>
        <strain evidence="2">STE-U-9442</strain>
    </source>
</reference>
<keyword evidence="1" id="KW-0812">Transmembrane</keyword>
<evidence type="ECO:0000313" key="3">
    <source>
        <dbReference type="Proteomes" id="UP001259832"/>
    </source>
</evidence>
<keyword evidence="1" id="KW-0472">Membrane</keyword>
<dbReference type="AlphaFoldDB" id="A0AAD9LHM3"/>
<protein>
    <submittedName>
        <fullName evidence="2">Uncharacterized protein</fullName>
    </submittedName>
</protein>
<keyword evidence="1" id="KW-1133">Transmembrane helix</keyword>
<accession>A0AAD9LHM3</accession>
<proteinExistence type="predicted"/>
<dbReference type="Proteomes" id="UP001259832">
    <property type="component" value="Unassembled WGS sequence"/>
</dbReference>
<sequence>MSFLCAAVALSTAGMLLMPVFGLLLRFQPQFVHGLHVSASSAEVNCYIVGGMYGAMILICGLLMALDARGCFNKKPAKAQDASDRRNGRYGLPFLELESKEFVKAMEARDRRTEVNLSPKKTLELPTKFIDKDEAV</sequence>
<comment type="caution">
    <text evidence="2">The sequence shown here is derived from an EMBL/GenBank/DDBJ whole genome shotgun (WGS) entry which is preliminary data.</text>
</comment>
<feature type="transmembrane region" description="Helical" evidence="1">
    <location>
        <begin position="46"/>
        <end position="66"/>
    </location>
</feature>
<dbReference type="EMBL" id="JASMQC010000021">
    <property type="protein sequence ID" value="KAK1936606.1"/>
    <property type="molecule type" value="Genomic_DNA"/>
</dbReference>
<gene>
    <name evidence="2" type="ORF">P3T76_010041</name>
</gene>